<accession>A0A9W6DP20</accession>
<protein>
    <submittedName>
        <fullName evidence="2">Uncharacterized protein</fullName>
    </submittedName>
</protein>
<dbReference type="EMBL" id="BROQ01000084">
    <property type="protein sequence ID" value="GKZ24349.1"/>
    <property type="molecule type" value="Genomic_DNA"/>
</dbReference>
<name>A0A9W6DP20_9EURO</name>
<dbReference type="Proteomes" id="UP001143548">
    <property type="component" value="Unassembled WGS sequence"/>
</dbReference>
<feature type="compositionally biased region" description="Polar residues" evidence="1">
    <location>
        <begin position="34"/>
        <end position="45"/>
    </location>
</feature>
<reference evidence="2" key="1">
    <citation type="submission" date="2022-07" db="EMBL/GenBank/DDBJ databases">
        <title>Taxonomy of Aspergillus series Nigri: significant species reduction supported by multi-species coalescent approaches.</title>
        <authorList>
            <person name="Bian C."/>
            <person name="Kusuya Y."/>
            <person name="Sklenar F."/>
            <person name="D'hooge E."/>
            <person name="Yaguchi T."/>
            <person name="Takahashi H."/>
            <person name="Hubka V."/>
        </authorList>
    </citation>
    <scope>NUCLEOTIDE SEQUENCE</scope>
    <source>
        <strain evidence="2">CBS 733.88</strain>
    </source>
</reference>
<dbReference type="AlphaFoldDB" id="A0A9W6DP20"/>
<comment type="caution">
    <text evidence="2">The sequence shown here is derived from an EMBL/GenBank/DDBJ whole genome shotgun (WGS) entry which is preliminary data.</text>
</comment>
<evidence type="ECO:0000313" key="2">
    <source>
        <dbReference type="EMBL" id="GKZ24349.1"/>
    </source>
</evidence>
<sequence length="1006" mass="112027">MSFFFGRRHSISSATLHQGDNLPKNERGRRASLPNVSDSNNTGSHTKGVIHDIFHKHRGDSESGSSSATKPLKSETDIGASNSSPSHTHSQDEHRGSNHHQSEQAAKPHHAPHHDGPSSHNQLTKKDIETIFSGAPYFLLEKGKHGLWYPQIIFPFDDHDPTIQNLGDRRPLPHASYTLCTLHAHLPVPDDWVIEGETPVHLGHWKRSEAPKRATFDVGVHEVPNMLSVNGKDAGTVGFRHFLELPVADSVLYAGPEKSRPCADLLHISSLPATEAYELMGHYNDPYAQCSDGTIHDRKKLLCEGPVAWKRIGVRDIDLRALVERLQTLKTLRYEILHGDVPKTILDMECIRELYSGLFNRFLYPPVRFLLADAGDPHSLKAQIKALTVVLATPGAWFDFSLIDWRLHIGQILFENPPHADGDFLDPDKSDKPWVHSTLERKWLLVQMLLAAELLMRLDATVRVGMLQNARDIDVSVHDVYEFDRLRSGKLNWDLVTVRRFLDSFHFTYNPVEPDHPSPTIPSPRKSPERHHHRGFLEAFTHHSTSSSHHDESSWRCHLAPSHVDQQLKGLFVFADNLGWPGLAAFKSALRSKLEGEGVERKIEAAYTIPLTNTLHAEFSAVDLKKEMYSRSPSRQLLLLHSRDSIRPLNIGGWITRSWLAGLVIPGESISHLLMATLLENDEEAMATLGPVANVYGGFTYKGKTWWSKKCIVGRVLASQPGTKVCLAWLASSIVPKDSESGEQLVDTWFEVDVREPPRHPGKPRIKHGNRLSFDSTPLGLGELTSGVFLLPVDGPCDSWSKANINFHDLTFSRDTKRTGDKLTVVQKAYANFLLASTATGPPTPVSFALTYNVRFISSHECRPPGGSVNYQNHPNAPDGELSSSSSSHVSYRHHRFPGHPLHRSYAFKWVPLESLTETSHSDGHSSGLGKEEIILLDARGSHDKETFARAWCASVGHHAIIGKVGRTCLACCVREARALQVKVVIRIGDGMSTPSSSIQVLYGGE</sequence>
<gene>
    <name evidence="2" type="ORF">AbraCBS73388_011157</name>
</gene>
<feature type="region of interest" description="Disordered" evidence="1">
    <location>
        <begin position="866"/>
        <end position="893"/>
    </location>
</feature>
<dbReference type="PANTHER" id="PTHR42345:SF2">
    <property type="entry name" value="HELICASE-LIKE PROTEIN"/>
    <property type="match status" value="1"/>
</dbReference>
<evidence type="ECO:0000313" key="3">
    <source>
        <dbReference type="Proteomes" id="UP001143548"/>
    </source>
</evidence>
<feature type="region of interest" description="Disordered" evidence="1">
    <location>
        <begin position="15"/>
        <end position="122"/>
    </location>
</feature>
<organism evidence="2 3">
    <name type="scientific">Aspergillus brasiliensis</name>
    <dbReference type="NCBI Taxonomy" id="319629"/>
    <lineage>
        <taxon>Eukaryota</taxon>
        <taxon>Fungi</taxon>
        <taxon>Dikarya</taxon>
        <taxon>Ascomycota</taxon>
        <taxon>Pezizomycotina</taxon>
        <taxon>Eurotiomycetes</taxon>
        <taxon>Eurotiomycetidae</taxon>
        <taxon>Eurotiales</taxon>
        <taxon>Aspergillaceae</taxon>
        <taxon>Aspergillus</taxon>
        <taxon>Aspergillus subgen. Circumdati</taxon>
    </lineage>
</organism>
<feature type="compositionally biased region" description="Basic and acidic residues" evidence="1">
    <location>
        <begin position="89"/>
        <end position="102"/>
    </location>
</feature>
<evidence type="ECO:0000256" key="1">
    <source>
        <dbReference type="SAM" id="MobiDB-lite"/>
    </source>
</evidence>
<feature type="compositionally biased region" description="Polar residues" evidence="1">
    <location>
        <begin position="79"/>
        <end position="88"/>
    </location>
</feature>
<dbReference type="PANTHER" id="PTHR42345">
    <property type="entry name" value="TPR_REGION DOMAIN-CONTAINING PROTEIN"/>
    <property type="match status" value="1"/>
</dbReference>
<proteinExistence type="predicted"/>